<evidence type="ECO:0000313" key="1">
    <source>
        <dbReference type="EMBL" id="CAC11407.1"/>
    </source>
</evidence>
<dbReference type="EMBL" id="AL445063">
    <property type="protein sequence ID" value="CAC11407.1"/>
    <property type="molecule type" value="Genomic_DNA"/>
</dbReference>
<dbReference type="STRING" id="273075.gene:9571479"/>
<sequence length="73" mass="8666">MVKIMNDKMKELVRLSSESSALDRDIIEKQLEIKKRIMRVSGLISLYRIKKGSDPPVELLKIRDRLFNEYMKK</sequence>
<dbReference type="HOGENOM" id="CLU_2695949_0_0_2"/>
<gene>
    <name evidence="1" type="ordered locus">Ta0262</name>
</gene>
<dbReference type="SMR" id="Q9HLG6"/>
<evidence type="ECO:0000313" key="2">
    <source>
        <dbReference type="Proteomes" id="UP000001024"/>
    </source>
</evidence>
<dbReference type="KEGG" id="tac:Ta0262"/>
<organism evidence="1 2">
    <name type="scientific">Thermoplasma acidophilum (strain ATCC 25905 / DSM 1728 / JCM 9062 / NBRC 15155 / AMRC-C165)</name>
    <dbReference type="NCBI Taxonomy" id="273075"/>
    <lineage>
        <taxon>Archaea</taxon>
        <taxon>Methanobacteriati</taxon>
        <taxon>Thermoplasmatota</taxon>
        <taxon>Thermoplasmata</taxon>
        <taxon>Thermoplasmatales</taxon>
        <taxon>Thermoplasmataceae</taxon>
        <taxon>Thermoplasma</taxon>
    </lineage>
</organism>
<dbReference type="InParanoid" id="Q9HLG6"/>
<dbReference type="Proteomes" id="UP000001024">
    <property type="component" value="Chromosome"/>
</dbReference>
<reference evidence="1 2" key="1">
    <citation type="journal article" date="2000" name="Nature">
        <title>The genome sequence of the thermoacidophilic scavenger Thermoplasma acidophilum.</title>
        <authorList>
            <person name="Ruepp A."/>
            <person name="Graml W."/>
            <person name="Santos-Martinez M.L."/>
            <person name="Koretke K.K."/>
            <person name="Volker C."/>
            <person name="Mewes H.W."/>
            <person name="Frishman D."/>
            <person name="Stocker S."/>
            <person name="Lupas A.N."/>
            <person name="Baumeister W."/>
        </authorList>
    </citation>
    <scope>NUCLEOTIDE SEQUENCE [LARGE SCALE GENOMIC DNA]</scope>
    <source>
        <strain evidence="2">ATCC 25905 / DSM 1728 / JCM 9062 / NBRC 15155 / AMRC-C165</strain>
    </source>
</reference>
<dbReference type="PaxDb" id="273075-Ta0262"/>
<keyword evidence="2" id="KW-1185">Reference proteome</keyword>
<proteinExistence type="predicted"/>
<name>Q9HLG6_THEAC</name>
<dbReference type="EnsemblBacteria" id="CAC11407">
    <property type="protein sequence ID" value="CAC11407"/>
    <property type="gene ID" value="CAC11407"/>
</dbReference>
<accession>Q9HLG6</accession>
<protein>
    <submittedName>
        <fullName evidence="1">Uncharacterized protein</fullName>
    </submittedName>
</protein>
<dbReference type="AlphaFoldDB" id="Q9HLG6"/>